<feature type="transmembrane region" description="Helical" evidence="2">
    <location>
        <begin position="313"/>
        <end position="331"/>
    </location>
</feature>
<feature type="transmembrane region" description="Helical" evidence="2">
    <location>
        <begin position="20"/>
        <end position="39"/>
    </location>
</feature>
<feature type="region of interest" description="Disordered" evidence="1">
    <location>
        <begin position="165"/>
        <end position="186"/>
    </location>
</feature>
<keyword evidence="2" id="KW-1133">Transmembrane helix</keyword>
<feature type="transmembrane region" description="Helical" evidence="2">
    <location>
        <begin position="377"/>
        <end position="394"/>
    </location>
</feature>
<feature type="transmembrane region" description="Helical" evidence="2">
    <location>
        <begin position="432"/>
        <end position="452"/>
    </location>
</feature>
<feature type="transmembrane region" description="Helical" evidence="2">
    <location>
        <begin position="276"/>
        <end position="301"/>
    </location>
</feature>
<keyword evidence="4" id="KW-1185">Reference proteome</keyword>
<sequence>MQEALVRAAGWLAGRPHRAALGYVLALLAGGLLLMLRQIDAVLGRMSAIGDGVRADALAFPWAPDTIARYARAWDAYEGRAMPGTGVVADVDVLHGRMVGLDLAFVATYVPLLAMALGLLLRWADARFEQPLEPVPDAVAARPFLAALREDAADEARRLWRLVTGRGPADGDPADPAADPDPHRPIDRRRFDAARVRMLRWAVCALAVLAVVDLAEHVLLHLRYVVMDADDTRFDPVLSGVTWVKTLAFAVVVGPAAVAAASALRVSRPLRGALAGARGVVVVVGLLVVLLVLLPMGAAQIDDVVRAWGGQQALVAVLATVAAALVVVGAVRELTSDTPECLRPYEGRDPQPLLLLVGVGLAAVGTVVWLVTGAWGLLVPAGTALGVFVLGAVVDRPAADGANAPGARAHHHEPDADDDREAQRVAGHGRRLAHLLGAGVCLVTAWTVARASTYDVLVRPGPSGSLWVLAPAATAAALTGLVLAVGSRRVRWPRPLWVVPGVLAFGVLWTTMIGRDATAVALPTWIGSLGVVMVGVAAACAILALLVMLVRRSGVDRYALVPLFRLVGLRRFPVIALLLVWGLVVAQLDGGGFHDVRRDRGETRAAPNLLDAYTDWRGSGTGTGGGARPLVVVAAQGGGIRAATWTALVMECLFGPTEVEPGCPGGPGRRLPVLIASGASGGSVGLAAWSARRLDLAESAPAPPIDRVLPADHLAPDLARLLSGDALYQLLAHDLPDRAEMLERSWELAWDEPDDSGLNRGLRESWELANSAGRWEMPVLAFTGTQVEDGCRFVAGPVDLWLPGPTGATTDAPDDVRCGAASAGAVDALPRTTELVDYLCADEDVPMSAAAHLSSRFPYVSPSARIAAGDCADRAGLLPAGSTTFLTDGGLADNSGAATAVQLWRALQPVVAEDEGAGCVVPIFVQIDNTPDVEPDDAGTRPPVELTAPLSALFGQIGGREEMEREEARTAFAEVRTAGGEPVPGGSGPSYVRIAPSVQPGAEAPLGWALSPSTVRDMRAQLTTGTNAAEIDRLRGLLDGLTCPS</sequence>
<comment type="caution">
    <text evidence="3">The sequence shown here is derived from an EMBL/GenBank/DDBJ whole genome shotgun (WGS) entry which is preliminary data.</text>
</comment>
<feature type="compositionally biased region" description="Low complexity" evidence="1">
    <location>
        <begin position="165"/>
        <end position="177"/>
    </location>
</feature>
<dbReference type="RefSeq" id="WP_252442044.1">
    <property type="nucleotide sequence ID" value="NZ_JAGSOV010000053.1"/>
</dbReference>
<keyword evidence="2" id="KW-0812">Transmembrane</keyword>
<feature type="transmembrane region" description="Helical" evidence="2">
    <location>
        <begin position="240"/>
        <end position="264"/>
    </location>
</feature>
<evidence type="ECO:0000313" key="4">
    <source>
        <dbReference type="Proteomes" id="UP001165283"/>
    </source>
</evidence>
<dbReference type="Proteomes" id="UP001165283">
    <property type="component" value="Unassembled WGS sequence"/>
</dbReference>
<evidence type="ECO:0008006" key="5">
    <source>
        <dbReference type="Google" id="ProtNLM"/>
    </source>
</evidence>
<proteinExistence type="predicted"/>
<evidence type="ECO:0000256" key="1">
    <source>
        <dbReference type="SAM" id="MobiDB-lite"/>
    </source>
</evidence>
<feature type="transmembrane region" description="Helical" evidence="2">
    <location>
        <begin position="496"/>
        <end position="513"/>
    </location>
</feature>
<keyword evidence="2" id="KW-0472">Membrane</keyword>
<evidence type="ECO:0000256" key="2">
    <source>
        <dbReference type="SAM" id="Phobius"/>
    </source>
</evidence>
<evidence type="ECO:0000313" key="3">
    <source>
        <dbReference type="EMBL" id="MCO1658276.1"/>
    </source>
</evidence>
<organism evidence="3 4">
    <name type="scientific">Pseudonocardia humida</name>
    <dbReference type="NCBI Taxonomy" id="2800819"/>
    <lineage>
        <taxon>Bacteria</taxon>
        <taxon>Bacillati</taxon>
        <taxon>Actinomycetota</taxon>
        <taxon>Actinomycetes</taxon>
        <taxon>Pseudonocardiales</taxon>
        <taxon>Pseudonocardiaceae</taxon>
        <taxon>Pseudonocardia</taxon>
    </lineage>
</organism>
<dbReference type="InterPro" id="IPR016035">
    <property type="entry name" value="Acyl_Trfase/lysoPLipase"/>
</dbReference>
<gene>
    <name evidence="3" type="ORF">KDL28_24750</name>
</gene>
<accession>A0ABT1A5H7</accession>
<feature type="transmembrane region" description="Helical" evidence="2">
    <location>
        <begin position="103"/>
        <end position="121"/>
    </location>
</feature>
<feature type="transmembrane region" description="Helical" evidence="2">
    <location>
        <begin position="464"/>
        <end position="484"/>
    </location>
</feature>
<dbReference type="EMBL" id="JAGSOV010000053">
    <property type="protein sequence ID" value="MCO1658276.1"/>
    <property type="molecule type" value="Genomic_DNA"/>
</dbReference>
<feature type="transmembrane region" description="Helical" evidence="2">
    <location>
        <begin position="571"/>
        <end position="588"/>
    </location>
</feature>
<protein>
    <recommendedName>
        <fullName evidence="5">Patatin-like phospholipase</fullName>
    </recommendedName>
</protein>
<reference evidence="3" key="1">
    <citation type="submission" date="2021-04" db="EMBL/GenBank/DDBJ databases">
        <title>Pseudonocardia sp. nov., isolated from sandy soil of mangrove forest.</title>
        <authorList>
            <person name="Zan Z."/>
            <person name="Huang R."/>
            <person name="Liu W."/>
        </authorList>
    </citation>
    <scope>NUCLEOTIDE SEQUENCE</scope>
    <source>
        <strain evidence="3">S2-4</strain>
    </source>
</reference>
<dbReference type="SUPFAM" id="SSF52151">
    <property type="entry name" value="FabD/lysophospholipase-like"/>
    <property type="match status" value="1"/>
</dbReference>
<feature type="region of interest" description="Disordered" evidence="1">
    <location>
        <begin position="401"/>
        <end position="421"/>
    </location>
</feature>
<name>A0ABT1A5H7_9PSEU</name>
<feature type="transmembrane region" description="Helical" evidence="2">
    <location>
        <begin position="352"/>
        <end position="371"/>
    </location>
</feature>
<feature type="transmembrane region" description="Helical" evidence="2">
    <location>
        <begin position="525"/>
        <end position="550"/>
    </location>
</feature>
<feature type="transmembrane region" description="Helical" evidence="2">
    <location>
        <begin position="198"/>
        <end position="220"/>
    </location>
</feature>